<reference evidence="1 2" key="1">
    <citation type="journal article" date="2012" name="Science">
        <title>The Paleozoic origin of enzymatic lignin decomposition reconstructed from 31 fungal genomes.</title>
        <authorList>
            <person name="Floudas D."/>
            <person name="Binder M."/>
            <person name="Riley R."/>
            <person name="Barry K."/>
            <person name="Blanchette R.A."/>
            <person name="Henrissat B."/>
            <person name="Martinez A.T."/>
            <person name="Otillar R."/>
            <person name="Spatafora J.W."/>
            <person name="Yadav J.S."/>
            <person name="Aerts A."/>
            <person name="Benoit I."/>
            <person name="Boyd A."/>
            <person name="Carlson A."/>
            <person name="Copeland A."/>
            <person name="Coutinho P.M."/>
            <person name="de Vries R.P."/>
            <person name="Ferreira P."/>
            <person name="Findley K."/>
            <person name="Foster B."/>
            <person name="Gaskell J."/>
            <person name="Glotzer D."/>
            <person name="Gorecki P."/>
            <person name="Heitman J."/>
            <person name="Hesse C."/>
            <person name="Hori C."/>
            <person name="Igarashi K."/>
            <person name="Jurgens J.A."/>
            <person name="Kallen N."/>
            <person name="Kersten P."/>
            <person name="Kohler A."/>
            <person name="Kuees U."/>
            <person name="Kumar T.K.A."/>
            <person name="Kuo A."/>
            <person name="LaButti K."/>
            <person name="Larrondo L.F."/>
            <person name="Lindquist E."/>
            <person name="Ling A."/>
            <person name="Lombard V."/>
            <person name="Lucas S."/>
            <person name="Lundell T."/>
            <person name="Martin R."/>
            <person name="McLaughlin D.J."/>
            <person name="Morgenstern I."/>
            <person name="Morin E."/>
            <person name="Murat C."/>
            <person name="Nagy L.G."/>
            <person name="Nolan M."/>
            <person name="Ohm R.A."/>
            <person name="Patyshakuliyeva A."/>
            <person name="Rokas A."/>
            <person name="Ruiz-Duenas F.J."/>
            <person name="Sabat G."/>
            <person name="Salamov A."/>
            <person name="Samejima M."/>
            <person name="Schmutz J."/>
            <person name="Slot J.C."/>
            <person name="St John F."/>
            <person name="Stenlid J."/>
            <person name="Sun H."/>
            <person name="Sun S."/>
            <person name="Syed K."/>
            <person name="Tsang A."/>
            <person name="Wiebenga A."/>
            <person name="Young D."/>
            <person name="Pisabarro A."/>
            <person name="Eastwood D.C."/>
            <person name="Martin F."/>
            <person name="Cullen D."/>
            <person name="Grigoriev I.V."/>
            <person name="Hibbett D.S."/>
        </authorList>
    </citation>
    <scope>NUCLEOTIDE SEQUENCE [LARGE SCALE GENOMIC DNA]</scope>
    <source>
        <strain evidence="1 2">ATCC 11539</strain>
    </source>
</reference>
<dbReference type="EMBL" id="KB469302">
    <property type="protein sequence ID" value="EPQ55098.1"/>
    <property type="molecule type" value="Genomic_DNA"/>
</dbReference>
<organism evidence="1 2">
    <name type="scientific">Gloeophyllum trabeum (strain ATCC 11539 / FP-39264 / Madison 617)</name>
    <name type="common">Brown rot fungus</name>
    <dbReference type="NCBI Taxonomy" id="670483"/>
    <lineage>
        <taxon>Eukaryota</taxon>
        <taxon>Fungi</taxon>
        <taxon>Dikarya</taxon>
        <taxon>Basidiomycota</taxon>
        <taxon>Agaricomycotina</taxon>
        <taxon>Agaricomycetes</taxon>
        <taxon>Gloeophyllales</taxon>
        <taxon>Gloeophyllaceae</taxon>
        <taxon>Gloeophyllum</taxon>
    </lineage>
</organism>
<proteinExistence type="predicted"/>
<sequence length="300" mass="33296">MAQHVLAHLPPSPRSSPLLVGIQGPQGSGKTFLTSHLRSFLASPPYSLSVCVLSIDDLYLPHSGLKRVAAESSDNRLLQGRGLPGTHDVPLGSEVLAKLRAGEEVELPVFEKSLFDGEGDRLPRGQVVRPPLDVVLLEGWFVGFAPLTQGELERKWEEAPERIERGKGDALDLRAFVKREDVADVNERLRVYVGWWEMLDVFIQLSPRPARAVSPHSLIYKWRLEQEHNMKAKNGGKGMSDEAVKAFVDRYIPGYVFFQDGVTEGYLNPATGERVAPQWVGKGLRVLIGEERQVVGTEAF</sequence>
<dbReference type="PANTHER" id="PTHR10285">
    <property type="entry name" value="URIDINE KINASE"/>
    <property type="match status" value="1"/>
</dbReference>
<gene>
    <name evidence="1" type="ORF">GLOTRDRAFT_111125</name>
</gene>
<protein>
    <submittedName>
        <fullName evidence="1">p-loop containing nucleoside triphosphate hydrolase protein</fullName>
    </submittedName>
</protein>
<dbReference type="AlphaFoldDB" id="S7Q6P2"/>
<dbReference type="Gene3D" id="3.40.50.300">
    <property type="entry name" value="P-loop containing nucleotide triphosphate hydrolases"/>
    <property type="match status" value="1"/>
</dbReference>
<evidence type="ECO:0000313" key="2">
    <source>
        <dbReference type="Proteomes" id="UP000030669"/>
    </source>
</evidence>
<accession>S7Q6P2</accession>
<dbReference type="OMA" id="FWRSLHP"/>
<keyword evidence="2" id="KW-1185">Reference proteome</keyword>
<dbReference type="OrthoDB" id="347435at2759"/>
<dbReference type="eggNOG" id="KOG2878">
    <property type="taxonomic scope" value="Eukaryota"/>
</dbReference>
<evidence type="ECO:0000313" key="1">
    <source>
        <dbReference type="EMBL" id="EPQ55098.1"/>
    </source>
</evidence>
<dbReference type="SUPFAM" id="SSF52540">
    <property type="entry name" value="P-loop containing nucleoside triphosphate hydrolases"/>
    <property type="match status" value="1"/>
</dbReference>
<dbReference type="GeneID" id="19299339"/>
<dbReference type="KEGG" id="gtr:GLOTRDRAFT_111125"/>
<dbReference type="GO" id="GO:0016787">
    <property type="term" value="F:hydrolase activity"/>
    <property type="evidence" value="ECO:0007669"/>
    <property type="project" value="UniProtKB-KW"/>
</dbReference>
<dbReference type="Proteomes" id="UP000030669">
    <property type="component" value="Unassembled WGS sequence"/>
</dbReference>
<dbReference type="InterPro" id="IPR027417">
    <property type="entry name" value="P-loop_NTPase"/>
</dbReference>
<name>S7Q6P2_GLOTA</name>
<dbReference type="RefSeq" id="XP_007866265.1">
    <property type="nucleotide sequence ID" value="XM_007868074.1"/>
</dbReference>
<dbReference type="STRING" id="670483.S7Q6P2"/>
<dbReference type="HOGENOM" id="CLU_056986_1_0_1"/>
<keyword evidence="1" id="KW-0378">Hydrolase</keyword>